<feature type="transmembrane region" description="Helical" evidence="7">
    <location>
        <begin position="114"/>
        <end position="135"/>
    </location>
</feature>
<organism evidence="11 12">
    <name type="scientific">Methanolobus chelungpuianus</name>
    <dbReference type="NCBI Taxonomy" id="502115"/>
    <lineage>
        <taxon>Archaea</taxon>
        <taxon>Methanobacteriati</taxon>
        <taxon>Methanobacteriota</taxon>
        <taxon>Stenosarchaea group</taxon>
        <taxon>Methanomicrobia</taxon>
        <taxon>Methanosarcinales</taxon>
        <taxon>Methanosarcinaceae</taxon>
        <taxon>Methanolobus</taxon>
    </lineage>
</organism>
<dbReference type="SUPFAM" id="SSF82689">
    <property type="entry name" value="Mechanosensitive channel protein MscS (YggB), C-terminal domain"/>
    <property type="match status" value="1"/>
</dbReference>
<evidence type="ECO:0000256" key="5">
    <source>
        <dbReference type="ARBA" id="ARBA00022989"/>
    </source>
</evidence>
<sequence length="372" mass="41976">MFIYLVPEFRLMFLNETIPRYVGALIGPQRGVFESDMAMAVSILVASVVLAFIADLLFGKVLLHYTCKTRYECDNLIVAAVRKPIYYTFIIFGFFVAAEIVYPENDVVEFISGIFFTLLGIVWVISLLQINKILFKHVFTHLVKRTDTTMDDELLPLFKNLVSVLIIFFGFLAILRGVWDLNVTPLFASAGLAGLALAFAAQDSISQLFGGVSIYFDQPFKIGDRIEIDGGEIGIVQEIGIRSTRLINMYNNMIVIPNNIIANSRIVNYTSPESTMMVKIPIGVTYGSDVEKVKNVLREIAGDVEQVLDIPAPYARFENHSDFSLDFALIVWIKNPGDKFTVIDRVNTLINRRFREENIEIPFPTRTLVMAK</sequence>
<dbReference type="GO" id="GO:0005886">
    <property type="term" value="C:plasma membrane"/>
    <property type="evidence" value="ECO:0007669"/>
    <property type="project" value="UniProtKB-SubCell"/>
</dbReference>
<dbReference type="InterPro" id="IPR011014">
    <property type="entry name" value="MscS_channel_TM-2"/>
</dbReference>
<dbReference type="AlphaFoldDB" id="A0AAE3KXT5"/>
<reference evidence="11 12" key="1">
    <citation type="journal article" date="2011" name="Appl. Environ. Microbiol.">
        <title>Methanogenic archaea isolated from Taiwan's Chelungpu fault.</title>
        <authorList>
            <person name="Wu S.Y."/>
            <person name="Lai M.C."/>
        </authorList>
    </citation>
    <scope>NUCLEOTIDE SEQUENCE [LARGE SCALE GENOMIC DNA]</scope>
    <source>
        <strain evidence="11 12">St545Mb</strain>
    </source>
</reference>
<evidence type="ECO:0008006" key="13">
    <source>
        <dbReference type="Google" id="ProtNLM"/>
    </source>
</evidence>
<evidence type="ECO:0000256" key="7">
    <source>
        <dbReference type="SAM" id="Phobius"/>
    </source>
</evidence>
<comment type="caution">
    <text evidence="11">The sequence shown here is derived from an EMBL/GenBank/DDBJ whole genome shotgun (WGS) entry which is preliminary data.</text>
</comment>
<feature type="domain" description="Mechanosensitive ion channel MscS" evidence="8">
    <location>
        <begin position="203"/>
        <end position="270"/>
    </location>
</feature>
<evidence type="ECO:0000313" key="12">
    <source>
        <dbReference type="Proteomes" id="UP001206983"/>
    </source>
</evidence>
<dbReference type="InterPro" id="IPR045275">
    <property type="entry name" value="MscS_archaea/bacteria_type"/>
</dbReference>
<dbReference type="Pfam" id="PF00924">
    <property type="entry name" value="MS_channel_2nd"/>
    <property type="match status" value="1"/>
</dbReference>
<evidence type="ECO:0000256" key="6">
    <source>
        <dbReference type="ARBA" id="ARBA00023136"/>
    </source>
</evidence>
<dbReference type="InterPro" id="IPR049142">
    <property type="entry name" value="MS_channel_1st"/>
</dbReference>
<dbReference type="SUPFAM" id="SSF82861">
    <property type="entry name" value="Mechanosensitive channel protein MscS (YggB), transmembrane region"/>
    <property type="match status" value="1"/>
</dbReference>
<keyword evidence="3" id="KW-1003">Cell membrane</keyword>
<evidence type="ECO:0000259" key="9">
    <source>
        <dbReference type="Pfam" id="PF21082"/>
    </source>
</evidence>
<evidence type="ECO:0000256" key="1">
    <source>
        <dbReference type="ARBA" id="ARBA00004651"/>
    </source>
</evidence>
<dbReference type="Gene3D" id="2.30.30.60">
    <property type="match status" value="1"/>
</dbReference>
<feature type="transmembrane region" description="Helical" evidence="7">
    <location>
        <begin position="37"/>
        <end position="63"/>
    </location>
</feature>
<dbReference type="EMBL" id="JTEO01000004">
    <property type="protein sequence ID" value="MCQ6963082.1"/>
    <property type="molecule type" value="Genomic_DNA"/>
</dbReference>
<keyword evidence="6 7" id="KW-0472">Membrane</keyword>
<dbReference type="PANTHER" id="PTHR30221:SF1">
    <property type="entry name" value="SMALL-CONDUCTANCE MECHANOSENSITIVE CHANNEL"/>
    <property type="match status" value="1"/>
</dbReference>
<feature type="transmembrane region" description="Helical" evidence="7">
    <location>
        <begin position="84"/>
        <end position="102"/>
    </location>
</feature>
<name>A0AAE3KXT5_9EURY</name>
<dbReference type="Pfam" id="PF21082">
    <property type="entry name" value="MS_channel_3rd"/>
    <property type="match status" value="1"/>
</dbReference>
<dbReference type="Proteomes" id="UP001206983">
    <property type="component" value="Unassembled WGS sequence"/>
</dbReference>
<feature type="transmembrane region" description="Helical" evidence="7">
    <location>
        <begin position="156"/>
        <end position="175"/>
    </location>
</feature>
<keyword evidence="5 7" id="KW-1133">Transmembrane helix</keyword>
<dbReference type="Pfam" id="PF21088">
    <property type="entry name" value="MS_channel_1st"/>
    <property type="match status" value="1"/>
</dbReference>
<dbReference type="SUPFAM" id="SSF50182">
    <property type="entry name" value="Sm-like ribonucleoproteins"/>
    <property type="match status" value="1"/>
</dbReference>
<gene>
    <name evidence="11" type="ORF">PV02_08570</name>
</gene>
<comment type="similarity">
    <text evidence="2">Belongs to the MscS (TC 1.A.23) family.</text>
</comment>
<dbReference type="PANTHER" id="PTHR30221">
    <property type="entry name" value="SMALL-CONDUCTANCE MECHANOSENSITIVE CHANNEL"/>
    <property type="match status" value="1"/>
</dbReference>
<proteinExistence type="inferred from homology"/>
<feature type="domain" description="Mechanosensitive ion channel transmembrane helices 2/3" evidence="10">
    <location>
        <begin position="160"/>
        <end position="202"/>
    </location>
</feature>
<dbReference type="InterPro" id="IPR010920">
    <property type="entry name" value="LSM_dom_sf"/>
</dbReference>
<evidence type="ECO:0000259" key="10">
    <source>
        <dbReference type="Pfam" id="PF21088"/>
    </source>
</evidence>
<keyword evidence="12" id="KW-1185">Reference proteome</keyword>
<dbReference type="InterPro" id="IPR023408">
    <property type="entry name" value="MscS_beta-dom_sf"/>
</dbReference>
<dbReference type="InterPro" id="IPR011066">
    <property type="entry name" value="MscS_channel_C_sf"/>
</dbReference>
<evidence type="ECO:0000259" key="8">
    <source>
        <dbReference type="Pfam" id="PF00924"/>
    </source>
</evidence>
<comment type="subcellular location">
    <subcellularLocation>
        <location evidence="1">Cell membrane</location>
        <topology evidence="1">Multi-pass membrane protein</topology>
    </subcellularLocation>
</comment>
<evidence type="ECO:0000256" key="2">
    <source>
        <dbReference type="ARBA" id="ARBA00008017"/>
    </source>
</evidence>
<evidence type="ECO:0000256" key="4">
    <source>
        <dbReference type="ARBA" id="ARBA00022692"/>
    </source>
</evidence>
<accession>A0AAE3KXT5</accession>
<dbReference type="Gene3D" id="3.30.70.100">
    <property type="match status" value="1"/>
</dbReference>
<dbReference type="GO" id="GO:0008381">
    <property type="term" value="F:mechanosensitive monoatomic ion channel activity"/>
    <property type="evidence" value="ECO:0007669"/>
    <property type="project" value="InterPro"/>
</dbReference>
<evidence type="ECO:0000256" key="3">
    <source>
        <dbReference type="ARBA" id="ARBA00022475"/>
    </source>
</evidence>
<keyword evidence="4 7" id="KW-0812">Transmembrane</keyword>
<feature type="domain" description="Mechanosensitive ion channel MscS C-terminal" evidence="9">
    <location>
        <begin position="278"/>
        <end position="361"/>
    </location>
</feature>
<dbReference type="Gene3D" id="1.10.287.1260">
    <property type="match status" value="1"/>
</dbReference>
<evidence type="ECO:0000313" key="11">
    <source>
        <dbReference type="EMBL" id="MCQ6963082.1"/>
    </source>
</evidence>
<dbReference type="InterPro" id="IPR006685">
    <property type="entry name" value="MscS_channel_2nd"/>
</dbReference>
<protein>
    <recommendedName>
        <fullName evidence="13">Small-conductance mechanosensitive channel</fullName>
    </recommendedName>
</protein>
<dbReference type="InterPro" id="IPR049278">
    <property type="entry name" value="MS_channel_C"/>
</dbReference>